<gene>
    <name evidence="1" type="ORF">DH2020_006946</name>
</gene>
<accession>A0ABR0XKE2</accession>
<comment type="caution">
    <text evidence="1">The sequence shown here is derived from an EMBL/GenBank/DDBJ whole genome shotgun (WGS) entry which is preliminary data.</text>
</comment>
<protein>
    <submittedName>
        <fullName evidence="1">Uncharacterized protein</fullName>
    </submittedName>
</protein>
<name>A0ABR0XKE2_REHGL</name>
<evidence type="ECO:0000313" key="2">
    <source>
        <dbReference type="Proteomes" id="UP001318860"/>
    </source>
</evidence>
<sequence length="199" mass="23073">MELKRSTFSTRYIPPEHTTWRSPEEKTIFDEEDMSLEGEHPATPIVISVVVANLCVKRVLVDIGPRSEKIPILGEVMFPLSGSDYHLGHQNFEICGAQECHIIAWKEEPQAWDLELWNELITPMEVCLLQEENYPEEHQEEEDYDVLKLKEEPKLEVVEQIKLVVLDPTDETKTVRFGRVEPGLEQEIIEVLRRKSPGR</sequence>
<evidence type="ECO:0000313" key="1">
    <source>
        <dbReference type="EMBL" id="KAK6159632.1"/>
    </source>
</evidence>
<keyword evidence="2" id="KW-1185">Reference proteome</keyword>
<reference evidence="1 2" key="1">
    <citation type="journal article" date="2021" name="Comput. Struct. Biotechnol. J.">
        <title>De novo genome assembly of the potent medicinal plant Rehmannia glutinosa using nanopore technology.</title>
        <authorList>
            <person name="Ma L."/>
            <person name="Dong C."/>
            <person name="Song C."/>
            <person name="Wang X."/>
            <person name="Zheng X."/>
            <person name="Niu Y."/>
            <person name="Chen S."/>
            <person name="Feng W."/>
        </authorList>
    </citation>
    <scope>NUCLEOTIDE SEQUENCE [LARGE SCALE GENOMIC DNA]</scope>
    <source>
        <strain evidence="1">DH-2019</strain>
    </source>
</reference>
<organism evidence="1 2">
    <name type="scientific">Rehmannia glutinosa</name>
    <name type="common">Chinese foxglove</name>
    <dbReference type="NCBI Taxonomy" id="99300"/>
    <lineage>
        <taxon>Eukaryota</taxon>
        <taxon>Viridiplantae</taxon>
        <taxon>Streptophyta</taxon>
        <taxon>Embryophyta</taxon>
        <taxon>Tracheophyta</taxon>
        <taxon>Spermatophyta</taxon>
        <taxon>Magnoliopsida</taxon>
        <taxon>eudicotyledons</taxon>
        <taxon>Gunneridae</taxon>
        <taxon>Pentapetalae</taxon>
        <taxon>asterids</taxon>
        <taxon>lamiids</taxon>
        <taxon>Lamiales</taxon>
        <taxon>Orobanchaceae</taxon>
        <taxon>Rehmannieae</taxon>
        <taxon>Rehmannia</taxon>
    </lineage>
</organism>
<dbReference type="Proteomes" id="UP001318860">
    <property type="component" value="Unassembled WGS sequence"/>
</dbReference>
<dbReference type="EMBL" id="JABTTQ020000004">
    <property type="protein sequence ID" value="KAK6159632.1"/>
    <property type="molecule type" value="Genomic_DNA"/>
</dbReference>
<proteinExistence type="predicted"/>